<organism evidence="3 4">
    <name type="scientific">Flavonifractor plautii ATCC 29863</name>
    <dbReference type="NCBI Taxonomy" id="411475"/>
    <lineage>
        <taxon>Bacteria</taxon>
        <taxon>Bacillati</taxon>
        <taxon>Bacillota</taxon>
        <taxon>Clostridia</taxon>
        <taxon>Eubacteriales</taxon>
        <taxon>Oscillospiraceae</taxon>
        <taxon>Flavonifractor</taxon>
    </lineage>
</organism>
<dbReference type="SUPFAM" id="SSF50475">
    <property type="entry name" value="FMN-binding split barrel"/>
    <property type="match status" value="1"/>
</dbReference>
<sequence length="173" mass="19618">MEVRAMFGRIDPKELNQNVFSMIGEQWMLVTAGTAERCNTMTASWGGLGVLWGKPVATVYIRPQRYTLEFVEREDCFTLSFFGEEYRKALALCGSKSGRDVDKVKECGFTVAGAACGAPYFEEAGLVLVCKKAYWQDMDPTHFLDGELDGKWYPEKDYHRIFIGEIVEVLKKN</sequence>
<dbReference type="InterPro" id="IPR052174">
    <property type="entry name" value="Flavoredoxin"/>
</dbReference>
<protein>
    <recommendedName>
        <fullName evidence="2">Flavin reductase like domain-containing protein</fullName>
    </recommendedName>
</protein>
<dbReference type="PANTHER" id="PTHR43567:SF5">
    <property type="entry name" value="HYPOTHETICAL CYTOSOLIC PROTEIN"/>
    <property type="match status" value="1"/>
</dbReference>
<dbReference type="GO" id="GO:0016646">
    <property type="term" value="F:oxidoreductase activity, acting on the CH-NH group of donors, NAD or NADP as acceptor"/>
    <property type="evidence" value="ECO:0007669"/>
    <property type="project" value="UniProtKB-ARBA"/>
</dbReference>
<dbReference type="STRING" id="292800.A4U99_11225"/>
<dbReference type="GO" id="GO:0010181">
    <property type="term" value="F:FMN binding"/>
    <property type="evidence" value="ECO:0007669"/>
    <property type="project" value="InterPro"/>
</dbReference>
<dbReference type="InterPro" id="IPR012349">
    <property type="entry name" value="Split_barrel_FMN-bd"/>
</dbReference>
<dbReference type="PATRIC" id="fig|411475.3.peg.1051"/>
<feature type="domain" description="Flavin reductase like" evidence="2">
    <location>
        <begin position="26"/>
        <end position="169"/>
    </location>
</feature>
<dbReference type="AlphaFoldDB" id="G9YNY5"/>
<comment type="caution">
    <text evidence="3">The sequence shown here is derived from an EMBL/GenBank/DDBJ whole genome shotgun (WGS) entry which is preliminary data.</text>
</comment>
<proteinExistence type="inferred from homology"/>
<dbReference type="InterPro" id="IPR002563">
    <property type="entry name" value="Flavin_Rdtase-like_dom"/>
</dbReference>
<dbReference type="Proteomes" id="UP000004459">
    <property type="component" value="Unassembled WGS sequence"/>
</dbReference>
<evidence type="ECO:0000313" key="3">
    <source>
        <dbReference type="EMBL" id="EHM53018.1"/>
    </source>
</evidence>
<evidence type="ECO:0000259" key="2">
    <source>
        <dbReference type="Pfam" id="PF01613"/>
    </source>
</evidence>
<name>G9YNY5_FLAPL</name>
<dbReference type="PANTHER" id="PTHR43567">
    <property type="entry name" value="FLAVOREDOXIN-RELATED-RELATED"/>
    <property type="match status" value="1"/>
</dbReference>
<reference evidence="3 4" key="1">
    <citation type="submission" date="2011-08" db="EMBL/GenBank/DDBJ databases">
        <authorList>
            <person name="Weinstock G."/>
            <person name="Sodergren E."/>
            <person name="Clifton S."/>
            <person name="Fulton L."/>
            <person name="Fulton B."/>
            <person name="Courtney L."/>
            <person name="Fronick C."/>
            <person name="Harrison M."/>
            <person name="Strong C."/>
            <person name="Farmer C."/>
            <person name="Delahaunty K."/>
            <person name="Markovic C."/>
            <person name="Hall O."/>
            <person name="Minx P."/>
            <person name="Tomlinson C."/>
            <person name="Mitreva M."/>
            <person name="Hou S."/>
            <person name="Chen J."/>
            <person name="Wollam A."/>
            <person name="Pepin K.H."/>
            <person name="Johnson M."/>
            <person name="Bhonagiri V."/>
            <person name="Zhang X."/>
            <person name="Suruliraj S."/>
            <person name="Warren W."/>
            <person name="Chinwalla A."/>
            <person name="Mardis E.R."/>
            <person name="Wilson R.K."/>
        </authorList>
    </citation>
    <scope>NUCLEOTIDE SEQUENCE [LARGE SCALE GENOMIC DNA]</scope>
    <source>
        <strain evidence="3 4">ATCC 29863</strain>
    </source>
</reference>
<evidence type="ECO:0000313" key="4">
    <source>
        <dbReference type="Proteomes" id="UP000004459"/>
    </source>
</evidence>
<dbReference type="HOGENOM" id="CLU_102849_0_0_9"/>
<dbReference type="EMBL" id="AGCK01000086">
    <property type="protein sequence ID" value="EHM53018.1"/>
    <property type="molecule type" value="Genomic_DNA"/>
</dbReference>
<evidence type="ECO:0000256" key="1">
    <source>
        <dbReference type="ARBA" id="ARBA00038054"/>
    </source>
</evidence>
<accession>G9YNY5</accession>
<comment type="similarity">
    <text evidence="1">Belongs to the flavoredoxin family.</text>
</comment>
<dbReference type="Gene3D" id="2.30.110.10">
    <property type="entry name" value="Electron Transport, Fmn-binding Protein, Chain A"/>
    <property type="match status" value="1"/>
</dbReference>
<gene>
    <name evidence="3" type="ORF">HMPREF0372_01213</name>
</gene>
<dbReference type="Pfam" id="PF01613">
    <property type="entry name" value="Flavin_Reduct"/>
    <property type="match status" value="1"/>
</dbReference>